<dbReference type="PROSITE" id="PS50887">
    <property type="entry name" value="GGDEF"/>
    <property type="match status" value="1"/>
</dbReference>
<sequence length="411" mass="46559">MSILARKDQNSIHTALKQQTLTDAQLVLSRSPFLIFLPKELRAFFLVERQKQFTTIAKFGWPLLLCMLIGEMTIAHVFYSRNLQGHDHIIWDNHFFLCAIILFTGVVFAHIPKLASSFQLWLGLLIIVVLWDKLYIALSLKNIQLIQYHMGATIMIVVIDMLALRLTAMVSMFSCVMGGFLAWLTAYKTLNSYDLYVFLYFLPTVIVCGTISLLMERQDKLLFLHQVVLLQQVGAQEELNNELSLLAQIDGLSGLVNRRYFDQIFLQEWMRSLRDKTSLSVIFIDIDYFKFYNDTYGHLAGDECIKKVSLALCSAVVRPADLVARYGGEEFIVLLPNTGLHGAIHIAEKILKIVDKAAIPHQGSLVAKNISVSIGVASCIPLKSMQAEDLIKAADSALYQAKFKGRHQVRW</sequence>
<proteinExistence type="predicted"/>
<keyword evidence="3" id="KW-0472">Membrane</keyword>
<keyword evidence="3" id="KW-1133">Transmembrane helix</keyword>
<dbReference type="PANTHER" id="PTHR45138:SF9">
    <property type="entry name" value="DIGUANYLATE CYCLASE DGCM-RELATED"/>
    <property type="match status" value="1"/>
</dbReference>
<evidence type="ECO:0000256" key="2">
    <source>
        <dbReference type="ARBA" id="ARBA00034247"/>
    </source>
</evidence>
<comment type="caution">
    <text evidence="5">The sequence shown here is derived from an EMBL/GenBank/DDBJ whole genome shotgun (WGS) entry which is preliminary data.</text>
</comment>
<comment type="catalytic activity">
    <reaction evidence="2">
        <text>2 GTP = 3',3'-c-di-GMP + 2 diphosphate</text>
        <dbReference type="Rhea" id="RHEA:24898"/>
        <dbReference type="ChEBI" id="CHEBI:33019"/>
        <dbReference type="ChEBI" id="CHEBI:37565"/>
        <dbReference type="ChEBI" id="CHEBI:58805"/>
        <dbReference type="EC" id="2.7.7.65"/>
    </reaction>
</comment>
<accession>A0ABN0JKQ3</accession>
<dbReference type="RefSeq" id="WP_004663474.1">
    <property type="nucleotide sequence ID" value="NZ_BMDV01000006.1"/>
</dbReference>
<dbReference type="InterPro" id="IPR029787">
    <property type="entry name" value="Nucleotide_cyclase"/>
</dbReference>
<organism evidence="5 6">
    <name type="scientific">Acinetobacter modestus</name>
    <dbReference type="NCBI Taxonomy" id="1776740"/>
    <lineage>
        <taxon>Bacteria</taxon>
        <taxon>Pseudomonadati</taxon>
        <taxon>Pseudomonadota</taxon>
        <taxon>Gammaproteobacteria</taxon>
        <taxon>Moraxellales</taxon>
        <taxon>Moraxellaceae</taxon>
        <taxon>Acinetobacter</taxon>
    </lineage>
</organism>
<evidence type="ECO:0000259" key="4">
    <source>
        <dbReference type="PROSITE" id="PS50887"/>
    </source>
</evidence>
<gene>
    <name evidence="5" type="ORF">F992_02762</name>
</gene>
<dbReference type="EMBL" id="APOJ01000029">
    <property type="protein sequence ID" value="ENU25902.1"/>
    <property type="molecule type" value="Genomic_DNA"/>
</dbReference>
<evidence type="ECO:0000313" key="5">
    <source>
        <dbReference type="EMBL" id="ENU25902.1"/>
    </source>
</evidence>
<dbReference type="PANTHER" id="PTHR45138">
    <property type="entry name" value="REGULATORY COMPONENTS OF SENSORY TRANSDUCTION SYSTEM"/>
    <property type="match status" value="1"/>
</dbReference>
<feature type="transmembrane region" description="Helical" evidence="3">
    <location>
        <begin position="91"/>
        <end position="112"/>
    </location>
</feature>
<dbReference type="Proteomes" id="UP000013190">
    <property type="component" value="Unassembled WGS sequence"/>
</dbReference>
<feature type="transmembrane region" description="Helical" evidence="3">
    <location>
        <begin position="118"/>
        <end position="138"/>
    </location>
</feature>
<feature type="transmembrane region" description="Helical" evidence="3">
    <location>
        <begin position="59"/>
        <end position="79"/>
    </location>
</feature>
<evidence type="ECO:0000313" key="6">
    <source>
        <dbReference type="Proteomes" id="UP000013190"/>
    </source>
</evidence>
<dbReference type="CDD" id="cd01949">
    <property type="entry name" value="GGDEF"/>
    <property type="match status" value="1"/>
</dbReference>
<protein>
    <recommendedName>
        <fullName evidence="1">diguanylate cyclase</fullName>
        <ecNumber evidence="1">2.7.7.65</ecNumber>
    </recommendedName>
</protein>
<dbReference type="InterPro" id="IPR000160">
    <property type="entry name" value="GGDEF_dom"/>
</dbReference>
<feature type="transmembrane region" description="Helical" evidence="3">
    <location>
        <begin position="195"/>
        <end position="215"/>
    </location>
</feature>
<evidence type="ECO:0000256" key="3">
    <source>
        <dbReference type="SAM" id="Phobius"/>
    </source>
</evidence>
<dbReference type="Gene3D" id="3.30.70.270">
    <property type="match status" value="1"/>
</dbReference>
<name>A0ABN0JKQ3_9GAMM</name>
<reference evidence="5 6" key="2">
    <citation type="journal article" date="2016" name="Int. J. Syst. Evol. Microbiol.">
        <title>Taxonomy of haemolytic and/or proteolytic strains of the genus Acinetobacter with the proposal of Acinetobacter courvalinii sp. nov. (genomic species 14 sensu Bouvet &amp; Jeanjean), Acinetobacter dispersus sp. nov. (genomic species 17), Acinetobacter modestus sp. nov., Acinetobacter proteolyticus sp. nov. and Acinetobacter vivianii sp. nov.</title>
        <authorList>
            <person name="Nemec A."/>
            <person name="Radolfova-Krizova L."/>
            <person name="Maixnerova M."/>
            <person name="Vrestiakova E."/>
            <person name="Jezek P."/>
            <person name="Sedo O."/>
        </authorList>
    </citation>
    <scope>NUCLEOTIDE SEQUENCE [LARGE SCALE GENOMIC DNA]</scope>
    <source>
        <strain evidence="5 6">NIPH 236</strain>
    </source>
</reference>
<dbReference type="GeneID" id="92836117"/>
<dbReference type="InterPro" id="IPR043128">
    <property type="entry name" value="Rev_trsase/Diguanyl_cyclase"/>
</dbReference>
<evidence type="ECO:0000256" key="1">
    <source>
        <dbReference type="ARBA" id="ARBA00012528"/>
    </source>
</evidence>
<dbReference type="SMART" id="SM00267">
    <property type="entry name" value="GGDEF"/>
    <property type="match status" value="1"/>
</dbReference>
<dbReference type="InterPro" id="IPR050469">
    <property type="entry name" value="Diguanylate_Cyclase"/>
</dbReference>
<feature type="domain" description="GGDEF" evidence="4">
    <location>
        <begin position="277"/>
        <end position="411"/>
    </location>
</feature>
<keyword evidence="3" id="KW-0812">Transmembrane</keyword>
<dbReference type="NCBIfam" id="TIGR00254">
    <property type="entry name" value="GGDEF"/>
    <property type="match status" value="1"/>
</dbReference>
<dbReference type="Pfam" id="PF00990">
    <property type="entry name" value="GGDEF"/>
    <property type="match status" value="1"/>
</dbReference>
<dbReference type="EC" id="2.7.7.65" evidence="1"/>
<keyword evidence="6" id="KW-1185">Reference proteome</keyword>
<reference evidence="6" key="1">
    <citation type="submission" date="2013-02" db="EMBL/GenBank/DDBJ databases">
        <title>The Genome Sequence of Acinetobacter sp. NIPH 236.</title>
        <authorList>
            <consortium name="The Broad Institute Genome Sequencing Platform"/>
            <consortium name="The Broad Institute Genome Sequencing Center for Infectious Disease"/>
            <person name="Cerqueira G."/>
            <person name="Feldgarden M."/>
            <person name="Courvalin P."/>
            <person name="Perichon B."/>
            <person name="Grillot-Courvalin C."/>
            <person name="Clermont D."/>
            <person name="Rocha E."/>
            <person name="Yoon E.-J."/>
            <person name="Nemec A."/>
            <person name="Walker B."/>
            <person name="Young S.K."/>
            <person name="Zeng Q."/>
            <person name="Gargeya S."/>
            <person name="Fitzgerald M."/>
            <person name="Haas B."/>
            <person name="Abouelleil A."/>
            <person name="Alvarado L."/>
            <person name="Arachchi H.M."/>
            <person name="Berlin A.M."/>
            <person name="Chapman S.B."/>
            <person name="Dewar J."/>
            <person name="Goldberg J."/>
            <person name="Griggs A."/>
            <person name="Gujja S."/>
            <person name="Hansen M."/>
            <person name="Howarth C."/>
            <person name="Imamovic A."/>
            <person name="Larimer J."/>
            <person name="McCowan C."/>
            <person name="Murphy C."/>
            <person name="Neiman D."/>
            <person name="Pearson M."/>
            <person name="Priest M."/>
            <person name="Roberts A."/>
            <person name="Saif S."/>
            <person name="Shea T."/>
            <person name="Sisk P."/>
            <person name="Sykes S."/>
            <person name="Wortman J."/>
            <person name="Nusbaum C."/>
            <person name="Birren B."/>
        </authorList>
    </citation>
    <scope>NUCLEOTIDE SEQUENCE [LARGE SCALE GENOMIC DNA]</scope>
    <source>
        <strain evidence="6">NIPH 236</strain>
    </source>
</reference>
<dbReference type="SUPFAM" id="SSF55073">
    <property type="entry name" value="Nucleotide cyclase"/>
    <property type="match status" value="1"/>
</dbReference>
<feature type="transmembrane region" description="Helical" evidence="3">
    <location>
        <begin position="150"/>
        <end position="183"/>
    </location>
</feature>